<proteinExistence type="predicted"/>
<name>A0ABS5C7R9_9BACL</name>
<evidence type="ECO:0000313" key="2">
    <source>
        <dbReference type="EMBL" id="MBP3962017.1"/>
    </source>
</evidence>
<dbReference type="RefSeq" id="WP_210655837.1">
    <property type="nucleotide sequence ID" value="NZ_JAGKSP010000001.1"/>
</dbReference>
<protein>
    <recommendedName>
        <fullName evidence="4">Glycosyl transferase family 2</fullName>
    </recommendedName>
</protein>
<keyword evidence="3" id="KW-1185">Reference proteome</keyword>
<feature type="region of interest" description="Disordered" evidence="1">
    <location>
        <begin position="1"/>
        <end position="33"/>
    </location>
</feature>
<organism evidence="2 3">
    <name type="scientific">Paenibacillus lignilyticus</name>
    <dbReference type="NCBI Taxonomy" id="1172615"/>
    <lineage>
        <taxon>Bacteria</taxon>
        <taxon>Bacillati</taxon>
        <taxon>Bacillota</taxon>
        <taxon>Bacilli</taxon>
        <taxon>Bacillales</taxon>
        <taxon>Paenibacillaceae</taxon>
        <taxon>Paenibacillus</taxon>
    </lineage>
</organism>
<dbReference type="Proteomes" id="UP000673394">
    <property type="component" value="Unassembled WGS sequence"/>
</dbReference>
<evidence type="ECO:0008006" key="4">
    <source>
        <dbReference type="Google" id="ProtNLM"/>
    </source>
</evidence>
<evidence type="ECO:0000256" key="1">
    <source>
        <dbReference type="SAM" id="MobiDB-lite"/>
    </source>
</evidence>
<reference evidence="2 3" key="1">
    <citation type="submission" date="2021-04" db="EMBL/GenBank/DDBJ databases">
        <title>Paenibacillus sp. DLE-14 whole genome sequence.</title>
        <authorList>
            <person name="Ham Y.J."/>
        </authorList>
    </citation>
    <scope>NUCLEOTIDE SEQUENCE [LARGE SCALE GENOMIC DNA]</scope>
    <source>
        <strain evidence="2 3">DLE-14</strain>
    </source>
</reference>
<accession>A0ABS5C7R9</accession>
<dbReference type="EMBL" id="JAGKSP010000001">
    <property type="protein sequence ID" value="MBP3962017.1"/>
    <property type="molecule type" value="Genomic_DNA"/>
</dbReference>
<evidence type="ECO:0000313" key="3">
    <source>
        <dbReference type="Proteomes" id="UP000673394"/>
    </source>
</evidence>
<comment type="caution">
    <text evidence="2">The sequence shown here is derived from an EMBL/GenBank/DDBJ whole genome shotgun (WGS) entry which is preliminary data.</text>
</comment>
<feature type="compositionally biased region" description="Basic residues" evidence="1">
    <location>
        <begin position="1"/>
        <end position="24"/>
    </location>
</feature>
<dbReference type="SUPFAM" id="SSF53448">
    <property type="entry name" value="Nucleotide-diphospho-sugar transferases"/>
    <property type="match status" value="1"/>
</dbReference>
<sequence length="364" mass="39438">MQSRKSGRSGKRATTRTRTHRSRAARTNQERAAGSYTGKLRNAFNAGYAEAALLRKNGHITQAGTTEAKLRMNERWTMRCAGRNHTDALRVKLLAEGRAYADGFAAALDLPRGMWQPIAMSKSVAAVVLAVPGMNPSAIKQLLRLPLQEVIVVLEGGSEGEFAELRAVPEITIMQIGETLGSDVGRAIGARMTRSDIVLFADGQSLIAAEQLALMLSIAETGADIVVEDQTPSLGVFKTWEEAARVRAFMNWSLGRSELLANSVELLPHAWSRHGMETVGVSKLAVPPMAHMAAIQHKLLFRSCSLSKARKNKTVARRPVSVVSKELSVGDHIEALQTAMRAKGPRLTFPDQVRRRAAAGGTAT</sequence>
<gene>
    <name evidence="2" type="ORF">I8J30_04780</name>
</gene>
<dbReference type="InterPro" id="IPR029044">
    <property type="entry name" value="Nucleotide-diphossugar_trans"/>
</dbReference>